<sequence>MNHSEYVKLLNFFDGRLWDRKVTETNYNYNGLILDYYFEMSILSVDYLDIYDYFSSEGDFQFNDTELLTDQFGNVKEEKRIKLVEKIINILELSSFDKNTSGNIVDKVVKFLERNGIMVVNTENTPIELSSDNKIDEGSYCNILFVEKNVLRKELNKSHKDDTNLQKRMKYEFENMQKLKDCPQILNVYSFDPTTHSYLMERADINLYEYLRKEVDISFEQRLKIIFDVLEGMKYAHDHSIIHRDLHLGNVLKIGNDFVISDFGLSKDESIERSLKSSATEKNNHIFIDPLAIGDFSKLDKKSDIYSLGKMIDYVFTLGANNTEHLLTFIVEKCTSRSKDKRYDTVDEIIRDIKVKLNLRDKSIDKKQVLENIKNNIFTLQVNEFIKELVETDMICDYLVKHRISSFGNIILKMNSLDQISTLEAINQGYVVATGYRQFQNYDIFASIAYSVCENTDENSVYDISRGILEGCAHYRYEASNLLEKIDRQRI</sequence>
<proteinExistence type="inferred from homology"/>
<keyword evidence="12" id="KW-1185">Reference proteome</keyword>
<dbReference type="InterPro" id="IPR000719">
    <property type="entry name" value="Prot_kinase_dom"/>
</dbReference>
<keyword evidence="6" id="KW-0547">Nucleotide-binding</keyword>
<comment type="similarity">
    <text evidence="3">Belongs to the protein kinase superfamily. NEK Ser/Thr protein kinase family. NIMA subfamily.</text>
</comment>
<reference evidence="11 12" key="1">
    <citation type="submission" date="2021-05" db="EMBL/GenBank/DDBJ databases">
        <title>Ornithinibacillus massiliensis sp. nov.</title>
        <authorList>
            <person name="Iwaza R."/>
            <person name="Lagier J.-C."/>
            <person name="Raoult D."/>
        </authorList>
    </citation>
    <scope>NUCLEOTIDE SEQUENCE [LARGE SCALE GENOMIC DNA]</scope>
    <source>
        <strain evidence="11 12">Marseille-P3601</strain>
    </source>
</reference>
<gene>
    <name evidence="11" type="ORF">KGF86_00825</name>
</gene>
<dbReference type="Proteomes" id="UP000681870">
    <property type="component" value="Unassembled WGS sequence"/>
</dbReference>
<name>A0ABS5M8W3_9BACI</name>
<evidence type="ECO:0000256" key="9">
    <source>
        <dbReference type="ARBA" id="ARBA00023212"/>
    </source>
</evidence>
<evidence type="ECO:0000256" key="2">
    <source>
        <dbReference type="ARBA" id="ARBA00004647"/>
    </source>
</evidence>
<evidence type="ECO:0000259" key="10">
    <source>
        <dbReference type="PROSITE" id="PS50011"/>
    </source>
</evidence>
<dbReference type="Gene3D" id="1.10.510.10">
    <property type="entry name" value="Transferase(Phosphotransferase) domain 1"/>
    <property type="match status" value="1"/>
</dbReference>
<evidence type="ECO:0000256" key="3">
    <source>
        <dbReference type="ARBA" id="ARBA00010886"/>
    </source>
</evidence>
<evidence type="ECO:0000313" key="11">
    <source>
        <dbReference type="EMBL" id="MBS3678750.1"/>
    </source>
</evidence>
<dbReference type="PANTHER" id="PTHR43289">
    <property type="entry name" value="MITOGEN-ACTIVATED PROTEIN KINASE KINASE KINASE 20-RELATED"/>
    <property type="match status" value="1"/>
</dbReference>
<comment type="caution">
    <text evidence="11">The sequence shown here is derived from an EMBL/GenBank/DDBJ whole genome shotgun (WGS) entry which is preliminary data.</text>
</comment>
<dbReference type="RefSeq" id="WP_211740850.1">
    <property type="nucleotide sequence ID" value="NZ_JAGXBY010000001.1"/>
</dbReference>
<dbReference type="EC" id="2.7.11.1" evidence="4"/>
<dbReference type="GO" id="GO:0016301">
    <property type="term" value="F:kinase activity"/>
    <property type="evidence" value="ECO:0007669"/>
    <property type="project" value="UniProtKB-KW"/>
</dbReference>
<organism evidence="11 12">
    <name type="scientific">Ornithinibacillus massiliensis</name>
    <dbReference type="NCBI Taxonomy" id="1944633"/>
    <lineage>
        <taxon>Bacteria</taxon>
        <taxon>Bacillati</taxon>
        <taxon>Bacillota</taxon>
        <taxon>Bacilli</taxon>
        <taxon>Bacillales</taxon>
        <taxon>Bacillaceae</taxon>
        <taxon>Ornithinibacillus</taxon>
    </lineage>
</organism>
<keyword evidence="7 11" id="KW-0418">Kinase</keyword>
<evidence type="ECO:0000313" key="12">
    <source>
        <dbReference type="Proteomes" id="UP000681870"/>
    </source>
</evidence>
<evidence type="ECO:0000256" key="1">
    <source>
        <dbReference type="ARBA" id="ARBA00004300"/>
    </source>
</evidence>
<dbReference type="PROSITE" id="PS50011">
    <property type="entry name" value="PROTEIN_KINASE_DOM"/>
    <property type="match status" value="1"/>
</dbReference>
<dbReference type="InterPro" id="IPR001245">
    <property type="entry name" value="Ser-Thr/Tyr_kinase_cat_dom"/>
</dbReference>
<keyword evidence="5" id="KW-0808">Transferase</keyword>
<keyword evidence="9" id="KW-0206">Cytoskeleton</keyword>
<accession>A0ABS5M8W3</accession>
<dbReference type="PANTHER" id="PTHR43289:SF6">
    <property type="entry name" value="SERINE_THREONINE-PROTEIN KINASE NEKL-3"/>
    <property type="match status" value="1"/>
</dbReference>
<comment type="subcellular location">
    <subcellularLocation>
        <location evidence="1">Cytoplasm</location>
        <location evidence="1">Cytoskeleton</location>
        <location evidence="1">Microtubule organizing center</location>
        <location evidence="1">Centrosome</location>
    </subcellularLocation>
    <subcellularLocation>
        <location evidence="2">Cytoplasm</location>
        <location evidence="2">Cytoskeleton</location>
        <location evidence="2">Spindle pole</location>
    </subcellularLocation>
</comment>
<evidence type="ECO:0000256" key="6">
    <source>
        <dbReference type="ARBA" id="ARBA00022741"/>
    </source>
</evidence>
<dbReference type="SUPFAM" id="SSF56112">
    <property type="entry name" value="Protein kinase-like (PK-like)"/>
    <property type="match status" value="1"/>
</dbReference>
<evidence type="ECO:0000256" key="8">
    <source>
        <dbReference type="ARBA" id="ARBA00022840"/>
    </source>
</evidence>
<dbReference type="InterPro" id="IPR011009">
    <property type="entry name" value="Kinase-like_dom_sf"/>
</dbReference>
<feature type="domain" description="Protein kinase" evidence="10">
    <location>
        <begin position="129"/>
        <end position="431"/>
    </location>
</feature>
<dbReference type="EMBL" id="JAGXBY010000001">
    <property type="protein sequence ID" value="MBS3678750.1"/>
    <property type="molecule type" value="Genomic_DNA"/>
</dbReference>
<evidence type="ECO:0000256" key="4">
    <source>
        <dbReference type="ARBA" id="ARBA00012513"/>
    </source>
</evidence>
<keyword evidence="9" id="KW-0963">Cytoplasm</keyword>
<evidence type="ECO:0000256" key="5">
    <source>
        <dbReference type="ARBA" id="ARBA00022679"/>
    </source>
</evidence>
<evidence type="ECO:0000256" key="7">
    <source>
        <dbReference type="ARBA" id="ARBA00022777"/>
    </source>
</evidence>
<keyword evidence="8" id="KW-0067">ATP-binding</keyword>
<protein>
    <recommendedName>
        <fullName evidence="4">non-specific serine/threonine protein kinase</fullName>
        <ecNumber evidence="4">2.7.11.1</ecNumber>
    </recommendedName>
</protein>
<dbReference type="Pfam" id="PF07714">
    <property type="entry name" value="PK_Tyr_Ser-Thr"/>
    <property type="match status" value="1"/>
</dbReference>